<dbReference type="Pfam" id="PF07587">
    <property type="entry name" value="PSD1"/>
    <property type="match status" value="1"/>
</dbReference>
<dbReference type="AlphaFoldDB" id="A0A5C5WUF9"/>
<dbReference type="InterPro" id="IPR036909">
    <property type="entry name" value="Cyt_c-like_dom_sf"/>
</dbReference>
<evidence type="ECO:0000313" key="5">
    <source>
        <dbReference type="EMBL" id="TWT54574.1"/>
    </source>
</evidence>
<dbReference type="PANTHER" id="PTHR35889:SF3">
    <property type="entry name" value="F-BOX DOMAIN-CONTAINING PROTEIN"/>
    <property type="match status" value="1"/>
</dbReference>
<organism evidence="5 6">
    <name type="scientific">Rubripirellula amarantea</name>
    <dbReference type="NCBI Taxonomy" id="2527999"/>
    <lineage>
        <taxon>Bacteria</taxon>
        <taxon>Pseudomonadati</taxon>
        <taxon>Planctomycetota</taxon>
        <taxon>Planctomycetia</taxon>
        <taxon>Pirellulales</taxon>
        <taxon>Pirellulaceae</taxon>
        <taxon>Rubripirellula</taxon>
    </lineage>
</organism>
<dbReference type="Proteomes" id="UP000316598">
    <property type="component" value="Unassembled WGS sequence"/>
</dbReference>
<dbReference type="Pfam" id="PF07583">
    <property type="entry name" value="PSCyt2"/>
    <property type="match status" value="1"/>
</dbReference>
<dbReference type="Pfam" id="PF07635">
    <property type="entry name" value="PSCyt1"/>
    <property type="match status" value="1"/>
</dbReference>
<dbReference type="EMBL" id="SJPI01000001">
    <property type="protein sequence ID" value="TWT54574.1"/>
    <property type="molecule type" value="Genomic_DNA"/>
</dbReference>
<feature type="domain" description="Cytochrome C Planctomycete-type" evidence="4">
    <location>
        <begin position="41"/>
        <end position="100"/>
    </location>
</feature>
<dbReference type="Gene3D" id="2.60.120.260">
    <property type="entry name" value="Galactose-binding domain-like"/>
    <property type="match status" value="1"/>
</dbReference>
<dbReference type="Gene3D" id="1.10.760.10">
    <property type="entry name" value="Cytochrome c-like domain"/>
    <property type="match status" value="1"/>
</dbReference>
<protein>
    <submittedName>
        <fullName evidence="5">Planctomycete cytochrome C</fullName>
    </submittedName>
</protein>
<name>A0A5C5WUF9_9BACT</name>
<gene>
    <name evidence="5" type="ORF">Pla22_22240</name>
</gene>
<feature type="chain" id="PRO_5022660402" evidence="1">
    <location>
        <begin position="25"/>
        <end position="908"/>
    </location>
</feature>
<dbReference type="RefSeq" id="WP_146514597.1">
    <property type="nucleotide sequence ID" value="NZ_SJPI01000001.1"/>
</dbReference>
<dbReference type="PANTHER" id="PTHR35889">
    <property type="entry name" value="CYCLOINULO-OLIGOSACCHARIDE FRUCTANOTRANSFERASE-RELATED"/>
    <property type="match status" value="1"/>
</dbReference>
<dbReference type="SUPFAM" id="SSF46626">
    <property type="entry name" value="Cytochrome c"/>
    <property type="match status" value="1"/>
</dbReference>
<feature type="domain" description="DUF1549" evidence="2">
    <location>
        <begin position="150"/>
        <end position="359"/>
    </location>
</feature>
<reference evidence="5 6" key="1">
    <citation type="submission" date="2019-02" db="EMBL/GenBank/DDBJ databases">
        <title>Deep-cultivation of Planctomycetes and their phenomic and genomic characterization uncovers novel biology.</title>
        <authorList>
            <person name="Wiegand S."/>
            <person name="Jogler M."/>
            <person name="Boedeker C."/>
            <person name="Pinto D."/>
            <person name="Vollmers J."/>
            <person name="Rivas-Marin E."/>
            <person name="Kohn T."/>
            <person name="Peeters S.H."/>
            <person name="Heuer A."/>
            <person name="Rast P."/>
            <person name="Oberbeckmann S."/>
            <person name="Bunk B."/>
            <person name="Jeske O."/>
            <person name="Meyerdierks A."/>
            <person name="Storesund J.E."/>
            <person name="Kallscheuer N."/>
            <person name="Luecker S."/>
            <person name="Lage O.M."/>
            <person name="Pohl T."/>
            <person name="Merkel B.J."/>
            <person name="Hornburger P."/>
            <person name="Mueller R.-W."/>
            <person name="Bruemmer F."/>
            <person name="Labrenz M."/>
            <person name="Spormann A.M."/>
            <person name="Op Den Camp H."/>
            <person name="Overmann J."/>
            <person name="Amann R."/>
            <person name="Jetten M.S.M."/>
            <person name="Mascher T."/>
            <person name="Medema M.H."/>
            <person name="Devos D.P."/>
            <person name="Kaster A.-K."/>
            <person name="Ovreas L."/>
            <person name="Rohde M."/>
            <person name="Galperin M.Y."/>
            <person name="Jogler C."/>
        </authorList>
    </citation>
    <scope>NUCLEOTIDE SEQUENCE [LARGE SCALE GENOMIC DNA]</scope>
    <source>
        <strain evidence="5 6">Pla22</strain>
    </source>
</reference>
<evidence type="ECO:0000259" key="4">
    <source>
        <dbReference type="Pfam" id="PF07635"/>
    </source>
</evidence>
<dbReference type="InterPro" id="IPR011429">
    <property type="entry name" value="Cyt_c_Planctomycete-type"/>
</dbReference>
<comment type="caution">
    <text evidence="5">The sequence shown here is derived from an EMBL/GenBank/DDBJ whole genome shotgun (WGS) entry which is preliminary data.</text>
</comment>
<dbReference type="InterPro" id="IPR011444">
    <property type="entry name" value="DUF1549"/>
</dbReference>
<evidence type="ECO:0000259" key="2">
    <source>
        <dbReference type="Pfam" id="PF07583"/>
    </source>
</evidence>
<dbReference type="InterPro" id="IPR022655">
    <property type="entry name" value="DUF1553"/>
</dbReference>
<keyword evidence="1" id="KW-0732">Signal</keyword>
<keyword evidence="6" id="KW-1185">Reference proteome</keyword>
<dbReference type="GO" id="GO:0009055">
    <property type="term" value="F:electron transfer activity"/>
    <property type="evidence" value="ECO:0007669"/>
    <property type="project" value="InterPro"/>
</dbReference>
<evidence type="ECO:0000259" key="3">
    <source>
        <dbReference type="Pfam" id="PF07587"/>
    </source>
</evidence>
<accession>A0A5C5WUF9</accession>
<feature type="signal peptide" evidence="1">
    <location>
        <begin position="1"/>
        <end position="24"/>
    </location>
</feature>
<proteinExistence type="predicted"/>
<evidence type="ECO:0000256" key="1">
    <source>
        <dbReference type="SAM" id="SignalP"/>
    </source>
</evidence>
<evidence type="ECO:0000313" key="6">
    <source>
        <dbReference type="Proteomes" id="UP000316598"/>
    </source>
</evidence>
<sequence precursor="true">MRTTKLILLAIMFSFMGAVGEAEASDIDFQRDIEPIFEDHCLHCHGEDEQESGFRLDRRVSLLRGGDYGQRAVVPGDVQNSYLIDVVTHADADMAMPPDDDKLSDEQIDLLKRWIEQGAIWPGQMDEVAEEEVEHWAFLPLKSEFDHQTIDDFLTEKLTQSGLAYNAPADARSLIRRASIVLTGLAPTPERTETFRTSFAANADVAYAELVDELLASPHFGERWAQHWLDVIRWAETNGSESNLYRKNAWLYRDYVVRAFNEDKPYDQFVREQLAGDLMGAGDATGFLVSGPHVPAATVGQEESAIRQARADRLDEVLQTVGASVMGVTIGCARCHNHKFDPFSIQDYYSMTAVFQDIEFGSRYPELSDDHPRMKRKVELQKQLHALRKQMLKPGWGWVEDWQGYQEVRFPPKTVDAIRISFDNRWVQADEIEIMEAGKQNRNVAKPEFGTVVTDNPATHVEGQPISRLVDGVFGTKGWRGKSPPKSKTLPWLQFQFTEPVNVDAIRISSNREDFYETDYLEGMNKSQYGEFKIEARDAEGNWKPFSSTAAMKKKTAQDDQRQQLQAEIQSVITDLLVEGPQPAFLAQFVEPVETFVFSRGSPESPRDRVFASAPKLLDGNLGIEPDAAGPMRRKALGDWLVNPDNPLTPRVASNRIWHHIFGTGIVSTPSDFGKAGALPSHPKLLDWLASQFVDSGWSVKEMVRMIVMSEAFRQSSAPREDGLEADASAVLLWRFPPRRVEAEVIRDSMLLASGRLDESIGGPSYRIHNVKKRYAQWEVVDNSSDETWRRMLYQERMRRVDDRIFTAFDFPDCGQIRAKRPVSTTPLQALNLMNSDFVVSQSELLALRAKDEAGEAVNDQIVRCFELLLCRQPSQDELEAAIEFCKSQELALLCRTLINTNEFAFLP</sequence>
<feature type="domain" description="DUF1553" evidence="3">
    <location>
        <begin position="633"/>
        <end position="885"/>
    </location>
</feature>
<dbReference type="OrthoDB" id="127107at2"/>
<dbReference type="GO" id="GO:0020037">
    <property type="term" value="F:heme binding"/>
    <property type="evidence" value="ECO:0007669"/>
    <property type="project" value="InterPro"/>
</dbReference>